<evidence type="ECO:0000256" key="17">
    <source>
        <dbReference type="RuleBase" id="RU363127"/>
    </source>
</evidence>
<evidence type="ECO:0000256" key="13">
    <source>
        <dbReference type="PIRSR" id="PIRSR605027-1"/>
    </source>
</evidence>
<evidence type="ECO:0000256" key="5">
    <source>
        <dbReference type="ARBA" id="ARBA00022723"/>
    </source>
</evidence>
<feature type="binding site" evidence="14">
    <location>
        <begin position="99"/>
        <end position="101"/>
    </location>
    <ligand>
        <name>UDP-alpha-D-glucuronate</name>
        <dbReference type="ChEBI" id="CHEBI:58052"/>
    </ligand>
</feature>
<comment type="subcellular location">
    <subcellularLocation>
        <location evidence="17">Golgi apparatus membrane</location>
        <topology evidence="17">Single-pass type II membrane protein</topology>
    </subcellularLocation>
    <subcellularLocation>
        <location evidence="1">Membrane</location>
        <topology evidence="1">Single-pass type II membrane protein</topology>
    </subcellularLocation>
</comment>
<keyword evidence="4" id="KW-0812">Transmembrane</keyword>
<feature type="compositionally biased region" description="Polar residues" evidence="18">
    <location>
        <begin position="335"/>
        <end position="344"/>
    </location>
</feature>
<dbReference type="Pfam" id="PF03360">
    <property type="entry name" value="Glyco_transf_43"/>
    <property type="match status" value="1"/>
</dbReference>
<dbReference type="GO" id="GO:0000139">
    <property type="term" value="C:Golgi membrane"/>
    <property type="evidence" value="ECO:0007669"/>
    <property type="project" value="UniProtKB-SubCell"/>
</dbReference>
<reference evidence="19" key="3">
    <citation type="submission" date="2025-09" db="UniProtKB">
        <authorList>
            <consortium name="Ensembl"/>
        </authorList>
    </citation>
    <scope>IDENTIFICATION</scope>
</reference>
<feature type="binding site" evidence="14">
    <location>
        <position position="178"/>
    </location>
    <ligand>
        <name>UDP-alpha-D-glucuronate</name>
        <dbReference type="ChEBI" id="CHEBI:58052"/>
    </ligand>
</feature>
<keyword evidence="10 15" id="KW-0464">Manganese</keyword>
<evidence type="ECO:0000256" key="10">
    <source>
        <dbReference type="ARBA" id="ARBA00023211"/>
    </source>
</evidence>
<dbReference type="HOGENOM" id="CLU_045177_0_1_1"/>
<dbReference type="GeneTree" id="ENSGT00940000156954"/>
<evidence type="ECO:0000256" key="7">
    <source>
        <dbReference type="ARBA" id="ARBA00022989"/>
    </source>
</evidence>
<keyword evidence="7" id="KW-1133">Transmembrane helix</keyword>
<dbReference type="CDD" id="cd00218">
    <property type="entry name" value="GlcAT-I"/>
    <property type="match status" value="1"/>
</dbReference>
<evidence type="ECO:0000313" key="20">
    <source>
        <dbReference type="Proteomes" id="UP000007875"/>
    </source>
</evidence>
<evidence type="ECO:0000256" key="3">
    <source>
        <dbReference type="ARBA" id="ARBA00022679"/>
    </source>
</evidence>
<evidence type="ECO:0000256" key="14">
    <source>
        <dbReference type="PIRSR" id="PIRSR605027-2"/>
    </source>
</evidence>
<dbReference type="STRING" id="51511.ENSCSAVP00000000804"/>
<evidence type="ECO:0000256" key="6">
    <source>
        <dbReference type="ARBA" id="ARBA00022968"/>
    </source>
</evidence>
<comment type="cofactor">
    <cofactor evidence="15 17">
        <name>Mn(2+)</name>
        <dbReference type="ChEBI" id="CHEBI:29035"/>
    </cofactor>
</comment>
<dbReference type="GO" id="GO:0006024">
    <property type="term" value="P:glycosaminoglycan biosynthetic process"/>
    <property type="evidence" value="ECO:0007669"/>
    <property type="project" value="UniProtKB-ARBA"/>
</dbReference>
<keyword evidence="17" id="KW-0333">Golgi apparatus</keyword>
<dbReference type="PANTHER" id="PTHR10896:SF65">
    <property type="entry name" value="GALACTOSYLGALACTOSYLXYLOSYLPROTEIN 3-BETA-GLUCURONOSYLTRANSFERASE 3"/>
    <property type="match status" value="1"/>
</dbReference>
<dbReference type="eggNOG" id="KOG1476">
    <property type="taxonomic scope" value="Eukaryota"/>
</dbReference>
<dbReference type="GO" id="GO:0046872">
    <property type="term" value="F:metal ion binding"/>
    <property type="evidence" value="ECO:0007669"/>
    <property type="project" value="UniProtKB-KW"/>
</dbReference>
<keyword evidence="6 17" id="KW-0735">Signal-anchor</keyword>
<dbReference type="SUPFAM" id="SSF53448">
    <property type="entry name" value="Nucleotide-diphospho-sugar transferases"/>
    <property type="match status" value="1"/>
</dbReference>
<keyword evidence="9" id="KW-0325">Glycoprotein</keyword>
<organism evidence="19 20">
    <name type="scientific">Ciona savignyi</name>
    <name type="common">Pacific transparent sea squirt</name>
    <dbReference type="NCBI Taxonomy" id="51511"/>
    <lineage>
        <taxon>Eukaryota</taxon>
        <taxon>Metazoa</taxon>
        <taxon>Chordata</taxon>
        <taxon>Tunicata</taxon>
        <taxon>Ascidiacea</taxon>
        <taxon>Phlebobranchia</taxon>
        <taxon>Cionidae</taxon>
        <taxon>Ciona</taxon>
    </lineage>
</organism>
<feature type="active site" description="Proton donor/acceptor" evidence="13">
    <location>
        <position position="289"/>
    </location>
</feature>
<dbReference type="InterPro" id="IPR005027">
    <property type="entry name" value="Glyco_trans_43"/>
</dbReference>
<dbReference type="InParanoid" id="H2Y656"/>
<comment type="subunit">
    <text evidence="12">Homodimer; disulfide-linked. Interacts with PXYLP1; the interaction increases the 2-phosphoxylose phosphatase activity of PXYLP1 during completion of linkage region formation in a B3GAT3-mediated manner.</text>
</comment>
<dbReference type="InterPro" id="IPR029044">
    <property type="entry name" value="Nucleotide-diphossugar_trans"/>
</dbReference>
<evidence type="ECO:0000256" key="8">
    <source>
        <dbReference type="ARBA" id="ARBA00023136"/>
    </source>
</evidence>
<proteinExistence type="inferred from homology"/>
<sequence length="344" mass="40005">MFKTMNIFRLCTLKHMRLLLLMNTLIFLVLLFTLYISFTHSEKNFNSGNKFDEKQLTLNIIENRLQKLQQALKNRFPSAVDYIDVHVKHDLPTIYAITPTYKRWTQKADLTRLGQTLLHVPNFRWIVVEDSNEKTALVTNFLKFSGLQYTHLNAKTDQNYKLKSTDPNWLLPRGVAQRNKGLTWIRKNLSPNINGILYFLDDDNTYSLRVFEEMRSTEVASVWPVGLSGGLKFEGPGKCKDGKVLEWYTAWKPERPFPIDMAGFAVNLKLLFKYSEAEYSNDAPRGYLESHFLTGLKLKRHDMEAKADNCSKVLVWHTRTEKPKMKQEEALIRQGKSSNSEMEV</sequence>
<feature type="binding site" evidence="15">
    <location>
        <position position="203"/>
    </location>
    <ligand>
        <name>Mn(2+)</name>
        <dbReference type="ChEBI" id="CHEBI:29035"/>
    </ligand>
</feature>
<evidence type="ECO:0000313" key="19">
    <source>
        <dbReference type="Ensembl" id="ENSCSAVP00000000804.1"/>
    </source>
</evidence>
<accession>H2Y656</accession>
<evidence type="ECO:0000256" key="16">
    <source>
        <dbReference type="PIRSR" id="PIRSR605027-4"/>
    </source>
</evidence>
<keyword evidence="3 17" id="KW-0808">Transferase</keyword>
<feature type="binding site" evidence="14">
    <location>
        <begin position="201"/>
        <end position="203"/>
    </location>
    <ligand>
        <name>UDP-alpha-D-glucuronate</name>
        <dbReference type="ChEBI" id="CHEBI:58052"/>
    </ligand>
</feature>
<dbReference type="FunFam" id="3.90.550.10:FF:000044">
    <property type="entry name" value="Galactosylgalactosylxylosylprotein 3-beta-glucuronosyltransferase"/>
    <property type="match status" value="1"/>
</dbReference>
<dbReference type="AlphaFoldDB" id="H2Y656"/>
<evidence type="ECO:0000256" key="1">
    <source>
        <dbReference type="ARBA" id="ARBA00004606"/>
    </source>
</evidence>
<evidence type="ECO:0000256" key="2">
    <source>
        <dbReference type="ARBA" id="ARBA00007706"/>
    </source>
</evidence>
<dbReference type="Gene3D" id="3.90.550.10">
    <property type="entry name" value="Spore Coat Polysaccharide Biosynthesis Protein SpsA, Chain A"/>
    <property type="match status" value="1"/>
</dbReference>
<dbReference type="GO" id="GO:0005975">
    <property type="term" value="P:carbohydrate metabolic process"/>
    <property type="evidence" value="ECO:0007669"/>
    <property type="project" value="TreeGrafter"/>
</dbReference>
<dbReference type="OMA" id="HTAWEPT"/>
<evidence type="ECO:0000256" key="15">
    <source>
        <dbReference type="PIRSR" id="PIRSR605027-3"/>
    </source>
</evidence>
<name>H2Y656_CIOSA</name>
<comment type="similarity">
    <text evidence="2 17">Belongs to the glycosyltransferase 43 family.</text>
</comment>
<feature type="binding site" evidence="14">
    <location>
        <begin position="317"/>
        <end position="319"/>
    </location>
    <ligand>
        <name>UDP-alpha-D-glucuronate</name>
        <dbReference type="ChEBI" id="CHEBI:58052"/>
    </ligand>
</feature>
<dbReference type="UniPathway" id="UPA00378"/>
<feature type="binding site" evidence="14">
    <location>
        <position position="173"/>
    </location>
    <ligand>
        <name>UDP-alpha-D-glucuronate</name>
        <dbReference type="ChEBI" id="CHEBI:58052"/>
    </ligand>
</feature>
<reference evidence="20" key="1">
    <citation type="submission" date="2003-08" db="EMBL/GenBank/DDBJ databases">
        <authorList>
            <person name="Birren B."/>
            <person name="Nusbaum C."/>
            <person name="Abebe A."/>
            <person name="Abouelleil A."/>
            <person name="Adekoya E."/>
            <person name="Ait-zahra M."/>
            <person name="Allen N."/>
            <person name="Allen T."/>
            <person name="An P."/>
            <person name="Anderson M."/>
            <person name="Anderson S."/>
            <person name="Arachchi H."/>
            <person name="Armbruster J."/>
            <person name="Bachantsang P."/>
            <person name="Baldwin J."/>
            <person name="Barry A."/>
            <person name="Bayul T."/>
            <person name="Blitshsteyn B."/>
            <person name="Bloom T."/>
            <person name="Blye J."/>
            <person name="Boguslavskiy L."/>
            <person name="Borowsky M."/>
            <person name="Boukhgalter B."/>
            <person name="Brunache A."/>
            <person name="Butler J."/>
            <person name="Calixte N."/>
            <person name="Calvo S."/>
            <person name="Camarata J."/>
            <person name="Campo K."/>
            <person name="Chang J."/>
            <person name="Cheshatsang Y."/>
            <person name="Citroen M."/>
            <person name="Collymore A."/>
            <person name="Considine T."/>
            <person name="Cook A."/>
            <person name="Cooke P."/>
            <person name="Corum B."/>
            <person name="Cuomo C."/>
            <person name="David R."/>
            <person name="Dawoe T."/>
            <person name="Degray S."/>
            <person name="Dodge S."/>
            <person name="Dooley K."/>
            <person name="Dorje P."/>
            <person name="Dorjee K."/>
            <person name="Dorris L."/>
            <person name="Duffey N."/>
            <person name="Dupes A."/>
            <person name="Elkins T."/>
            <person name="Engels R."/>
            <person name="Erickson J."/>
            <person name="Farina A."/>
            <person name="Faro S."/>
            <person name="Ferreira P."/>
            <person name="Fischer H."/>
            <person name="Fitzgerald M."/>
            <person name="Foley K."/>
            <person name="Gage D."/>
            <person name="Galagan J."/>
            <person name="Gearin G."/>
            <person name="Gnerre S."/>
            <person name="Gnirke A."/>
            <person name="Goyette A."/>
            <person name="Graham J."/>
            <person name="Grandbois E."/>
            <person name="Gyaltsen K."/>
            <person name="Hafez N."/>
            <person name="Hagopian D."/>
            <person name="Hagos B."/>
            <person name="Hall J."/>
            <person name="Hatcher B."/>
            <person name="Heller A."/>
            <person name="Higgins H."/>
            <person name="Honan T."/>
            <person name="Horn A."/>
            <person name="Houde N."/>
            <person name="Hughes L."/>
            <person name="Hulme W."/>
            <person name="Husby E."/>
            <person name="Iliev I."/>
            <person name="Jaffe D."/>
            <person name="Jones C."/>
            <person name="Kamal M."/>
            <person name="Kamat A."/>
            <person name="Kamvysselis M."/>
            <person name="Karlsson E."/>
            <person name="Kells C."/>
            <person name="Kieu A."/>
            <person name="Kisner P."/>
            <person name="Kodira C."/>
            <person name="Kulbokas E."/>
            <person name="Labutti K."/>
            <person name="Lama D."/>
            <person name="Landers T."/>
            <person name="Leger J."/>
            <person name="Levine S."/>
            <person name="Lewis D."/>
            <person name="Lewis T."/>
            <person name="Lindblad-toh K."/>
            <person name="Liu X."/>
            <person name="Lokyitsang T."/>
            <person name="Lokyitsang Y."/>
            <person name="Lucien O."/>
            <person name="Lui A."/>
            <person name="Ma L.J."/>
            <person name="Mabbitt R."/>
            <person name="Macdonald J."/>
            <person name="Maclean C."/>
            <person name="Major J."/>
            <person name="Manning J."/>
            <person name="Marabella R."/>
            <person name="Maru K."/>
            <person name="Matthews C."/>
            <person name="Mauceli E."/>
            <person name="Mccarthy M."/>
            <person name="Mcdonough S."/>
            <person name="Mcghee T."/>
            <person name="Meldrim J."/>
            <person name="Meneus L."/>
            <person name="Mesirov J."/>
            <person name="Mihalev A."/>
            <person name="Mihova T."/>
            <person name="Mikkelsen T."/>
            <person name="Mlenga V."/>
            <person name="Moru K."/>
            <person name="Mozes J."/>
            <person name="Mulrain L."/>
            <person name="Munson G."/>
            <person name="Naylor J."/>
            <person name="Newes C."/>
            <person name="Nguyen C."/>
            <person name="Nguyen N."/>
            <person name="Nguyen T."/>
            <person name="Nicol R."/>
            <person name="Nielsen C."/>
            <person name="Nizzari M."/>
            <person name="Norbu C."/>
            <person name="Norbu N."/>
            <person name="O'donnell P."/>
            <person name="Okoawo O."/>
            <person name="O'leary S."/>
            <person name="Omotosho B."/>
            <person name="O'neill K."/>
            <person name="Osman S."/>
            <person name="Parker S."/>
            <person name="Perrin D."/>
            <person name="Phunkhang P."/>
            <person name="Piqani B."/>
            <person name="Purcell S."/>
            <person name="Rachupka T."/>
            <person name="Ramasamy U."/>
            <person name="Rameau R."/>
            <person name="Ray V."/>
            <person name="Raymond C."/>
            <person name="Retta R."/>
            <person name="Richardson S."/>
            <person name="Rise C."/>
            <person name="Rodriguez J."/>
            <person name="Rogers J."/>
            <person name="Rogov P."/>
            <person name="Rutman M."/>
            <person name="Schupbach R."/>
            <person name="Seaman C."/>
            <person name="Settipalli S."/>
            <person name="Sharpe T."/>
            <person name="Sheridan J."/>
            <person name="Sherpa N."/>
            <person name="Shi J."/>
            <person name="Smirnov S."/>
            <person name="Smith C."/>
            <person name="Sougnez C."/>
            <person name="Spencer B."/>
            <person name="Stalker J."/>
            <person name="Stange-thomann N."/>
            <person name="Stavropoulos S."/>
            <person name="Stetson K."/>
            <person name="Stone C."/>
            <person name="Stone S."/>
            <person name="Stubbs M."/>
            <person name="Talamas J."/>
            <person name="Tchuinga P."/>
            <person name="Tenzing P."/>
            <person name="Tesfaye S."/>
            <person name="Theodore J."/>
            <person name="Thoulutsang Y."/>
            <person name="Topham K."/>
            <person name="Towey S."/>
            <person name="Tsamla T."/>
            <person name="Tsomo N."/>
            <person name="Vallee D."/>
            <person name="Vassiliev H."/>
            <person name="Venkataraman V."/>
            <person name="Vinson J."/>
            <person name="Vo A."/>
            <person name="Wade C."/>
            <person name="Wang S."/>
            <person name="Wangchuk T."/>
            <person name="Wangdi T."/>
            <person name="Whittaker C."/>
            <person name="Wilkinson J."/>
            <person name="Wu Y."/>
            <person name="Wyman D."/>
            <person name="Yadav S."/>
            <person name="Yang S."/>
            <person name="Yang X."/>
            <person name="Yeager S."/>
            <person name="Yee E."/>
            <person name="Young G."/>
            <person name="Zainoun J."/>
            <person name="Zembeck L."/>
            <person name="Zimmer A."/>
            <person name="Zody M."/>
            <person name="Lander E."/>
        </authorList>
    </citation>
    <scope>NUCLEOTIDE SEQUENCE [LARGE SCALE GENOMIC DNA]</scope>
</reference>
<protein>
    <recommendedName>
        <fullName evidence="17">Galactosylgalactosylxylosylprotein 3-beta-glucuronosyltransferase</fullName>
        <ecNumber evidence="17">2.4.1.135</ecNumber>
    </recommendedName>
</protein>
<dbReference type="Proteomes" id="UP000007875">
    <property type="component" value="Unassembled WGS sequence"/>
</dbReference>
<evidence type="ECO:0000256" key="4">
    <source>
        <dbReference type="ARBA" id="ARBA00022692"/>
    </source>
</evidence>
<dbReference type="EC" id="2.4.1.135" evidence="17"/>
<keyword evidence="5 15" id="KW-0479">Metal-binding</keyword>
<dbReference type="FunCoup" id="H2Y656">
    <property type="interactions" value="190"/>
</dbReference>
<feature type="region of interest" description="Disordered" evidence="18">
    <location>
        <begin position="325"/>
        <end position="344"/>
    </location>
</feature>
<dbReference type="PANTHER" id="PTHR10896">
    <property type="entry name" value="GALACTOSYLGALACTOSYLXYLOSYLPROTEIN 3-BETA-GLUCURONOSYLTRANSFERASE BETA-1,3-GLUCURONYLTRANSFERASE"/>
    <property type="match status" value="1"/>
</dbReference>
<evidence type="ECO:0000256" key="12">
    <source>
        <dbReference type="ARBA" id="ARBA00065147"/>
    </source>
</evidence>
<dbReference type="GO" id="GO:0050650">
    <property type="term" value="P:chondroitin sulfate proteoglycan biosynthetic process"/>
    <property type="evidence" value="ECO:0007669"/>
    <property type="project" value="TreeGrafter"/>
</dbReference>
<feature type="site" description="Interaction with galactose moiety of substrate glycoprotein" evidence="16">
    <location>
        <position position="327"/>
    </location>
</feature>
<evidence type="ECO:0000256" key="18">
    <source>
        <dbReference type="SAM" id="MobiDB-lite"/>
    </source>
</evidence>
<reference evidence="19" key="2">
    <citation type="submission" date="2025-08" db="UniProtKB">
        <authorList>
            <consortium name="Ensembl"/>
        </authorList>
    </citation>
    <scope>IDENTIFICATION</scope>
</reference>
<feature type="site" description="Interaction with galactose moiety of substrate glycoprotein" evidence="16">
    <location>
        <position position="234"/>
    </location>
</feature>
<feature type="binding site" evidence="14">
    <location>
        <position position="130"/>
    </location>
    <ligand>
        <name>UDP-alpha-D-glucuronate</name>
        <dbReference type="ChEBI" id="CHEBI:58052"/>
    </ligand>
</feature>
<keyword evidence="8" id="KW-0472">Membrane</keyword>
<keyword evidence="20" id="KW-1185">Reference proteome</keyword>
<comment type="pathway">
    <text evidence="17">Protein modification; protein glycosylation.</text>
</comment>
<dbReference type="GO" id="GO:0015018">
    <property type="term" value="F:galactosylgalactosylxylosylprotein 3-beta-glucuronosyltransferase activity"/>
    <property type="evidence" value="ECO:0007669"/>
    <property type="project" value="UniProtKB-UniRule"/>
</dbReference>
<evidence type="ECO:0000256" key="11">
    <source>
        <dbReference type="ARBA" id="ARBA00047979"/>
    </source>
</evidence>
<evidence type="ECO:0000256" key="9">
    <source>
        <dbReference type="ARBA" id="ARBA00023180"/>
    </source>
</evidence>
<comment type="catalytic activity">
    <reaction evidence="11 17">
        <text>3-O-(beta-D-galactosyl-(1-&gt;3)-beta-D-galactosyl-(1-&gt;4)-beta-D-xylosyl)-L-seryl-[protein] + UDP-alpha-D-glucuronate = 3-O-(beta-D-GlcA-(1-&gt;3)-beta-D-Gal-(1-&gt;3)-beta-D-Gal-(1-&gt;4)-beta-D-Xyl)-L-seryl-[protein] + UDP + H(+)</text>
        <dbReference type="Rhea" id="RHEA:24168"/>
        <dbReference type="Rhea" id="RHEA-COMP:12571"/>
        <dbReference type="Rhea" id="RHEA-COMP:12573"/>
        <dbReference type="ChEBI" id="CHEBI:15378"/>
        <dbReference type="ChEBI" id="CHEBI:58052"/>
        <dbReference type="ChEBI" id="CHEBI:58223"/>
        <dbReference type="ChEBI" id="CHEBI:132090"/>
        <dbReference type="ChEBI" id="CHEBI:132093"/>
        <dbReference type="EC" id="2.4.1.135"/>
    </reaction>
</comment>
<dbReference type="Ensembl" id="ENSCSAVT00000000813.1">
    <property type="protein sequence ID" value="ENSCSAVP00000000804.1"/>
    <property type="gene ID" value="ENSCSAVG00000000456.1"/>
</dbReference>